<dbReference type="EMBL" id="MU004347">
    <property type="protein sequence ID" value="KAF2655603.1"/>
    <property type="molecule type" value="Genomic_DNA"/>
</dbReference>
<gene>
    <name evidence="2" type="ORF">K491DRAFT_423291</name>
</gene>
<feature type="region of interest" description="Disordered" evidence="1">
    <location>
        <begin position="132"/>
        <end position="153"/>
    </location>
</feature>
<evidence type="ECO:0000313" key="3">
    <source>
        <dbReference type="Proteomes" id="UP000799324"/>
    </source>
</evidence>
<protein>
    <submittedName>
        <fullName evidence="2">Uncharacterized protein</fullName>
    </submittedName>
</protein>
<keyword evidence="3" id="KW-1185">Reference proteome</keyword>
<dbReference type="Proteomes" id="UP000799324">
    <property type="component" value="Unassembled WGS sequence"/>
</dbReference>
<dbReference type="AlphaFoldDB" id="A0A6A6T9J3"/>
<name>A0A6A6T9J3_9PLEO</name>
<evidence type="ECO:0000256" key="1">
    <source>
        <dbReference type="SAM" id="MobiDB-lite"/>
    </source>
</evidence>
<reference evidence="2" key="1">
    <citation type="journal article" date="2020" name="Stud. Mycol.">
        <title>101 Dothideomycetes genomes: a test case for predicting lifestyles and emergence of pathogens.</title>
        <authorList>
            <person name="Haridas S."/>
            <person name="Albert R."/>
            <person name="Binder M."/>
            <person name="Bloem J."/>
            <person name="Labutti K."/>
            <person name="Salamov A."/>
            <person name="Andreopoulos B."/>
            <person name="Baker S."/>
            <person name="Barry K."/>
            <person name="Bills G."/>
            <person name="Bluhm B."/>
            <person name="Cannon C."/>
            <person name="Castanera R."/>
            <person name="Culley D."/>
            <person name="Daum C."/>
            <person name="Ezra D."/>
            <person name="Gonzalez J."/>
            <person name="Henrissat B."/>
            <person name="Kuo A."/>
            <person name="Liang C."/>
            <person name="Lipzen A."/>
            <person name="Lutzoni F."/>
            <person name="Magnuson J."/>
            <person name="Mondo S."/>
            <person name="Nolan M."/>
            <person name="Ohm R."/>
            <person name="Pangilinan J."/>
            <person name="Park H.-J."/>
            <person name="Ramirez L."/>
            <person name="Alfaro M."/>
            <person name="Sun H."/>
            <person name="Tritt A."/>
            <person name="Yoshinaga Y."/>
            <person name="Zwiers L.-H."/>
            <person name="Turgeon B."/>
            <person name="Goodwin S."/>
            <person name="Spatafora J."/>
            <person name="Crous P."/>
            <person name="Grigoriev I."/>
        </authorList>
    </citation>
    <scope>NUCLEOTIDE SEQUENCE</scope>
    <source>
        <strain evidence="2">CBS 122681</strain>
    </source>
</reference>
<proteinExistence type="predicted"/>
<organism evidence="2 3">
    <name type="scientific">Lophiostoma macrostomum CBS 122681</name>
    <dbReference type="NCBI Taxonomy" id="1314788"/>
    <lineage>
        <taxon>Eukaryota</taxon>
        <taxon>Fungi</taxon>
        <taxon>Dikarya</taxon>
        <taxon>Ascomycota</taxon>
        <taxon>Pezizomycotina</taxon>
        <taxon>Dothideomycetes</taxon>
        <taxon>Pleosporomycetidae</taxon>
        <taxon>Pleosporales</taxon>
        <taxon>Lophiostomataceae</taxon>
        <taxon>Lophiostoma</taxon>
    </lineage>
</organism>
<dbReference type="OrthoDB" id="3795764at2759"/>
<sequence length="153" mass="17821">MRDELRVKLLEDFPDLYPNRDPSITDYAPFQFECADGWYNIIYRLSYQLASIIANDESLAGKNVKVFQVKEKFGTMRFYMSRYTNEVHEAIAKAQEESAKTCETCGVDGDGVGLKTDGWVRTICEECEVERKGKEEERKRQWLMRRKQTEPAA</sequence>
<accession>A0A6A6T9J3</accession>
<evidence type="ECO:0000313" key="2">
    <source>
        <dbReference type="EMBL" id="KAF2655603.1"/>
    </source>
</evidence>